<organism evidence="1">
    <name type="scientific">marine sediment metagenome</name>
    <dbReference type="NCBI Taxonomy" id="412755"/>
    <lineage>
        <taxon>unclassified sequences</taxon>
        <taxon>metagenomes</taxon>
        <taxon>ecological metagenomes</taxon>
    </lineage>
</organism>
<name>X1LNG1_9ZZZZ</name>
<gene>
    <name evidence="1" type="ORF">S06H3_06925</name>
</gene>
<comment type="caution">
    <text evidence="1">The sequence shown here is derived from an EMBL/GenBank/DDBJ whole genome shotgun (WGS) entry which is preliminary data.</text>
</comment>
<protein>
    <submittedName>
        <fullName evidence="1">Uncharacterized protein</fullName>
    </submittedName>
</protein>
<dbReference type="AlphaFoldDB" id="X1LNG1"/>
<sequence length="37" mass="4117">GDLVGVFADGNKEYFQFIIKDLGQTVQDWQSGIAVRT</sequence>
<evidence type="ECO:0000313" key="1">
    <source>
        <dbReference type="EMBL" id="GAH95678.1"/>
    </source>
</evidence>
<accession>X1LNG1</accession>
<feature type="non-terminal residue" evidence="1">
    <location>
        <position position="1"/>
    </location>
</feature>
<dbReference type="EMBL" id="BARV01002747">
    <property type="protein sequence ID" value="GAH95678.1"/>
    <property type="molecule type" value="Genomic_DNA"/>
</dbReference>
<proteinExistence type="predicted"/>
<reference evidence="1" key="1">
    <citation type="journal article" date="2014" name="Front. Microbiol.">
        <title>High frequency of phylogenetically diverse reductive dehalogenase-homologous genes in deep subseafloor sedimentary metagenomes.</title>
        <authorList>
            <person name="Kawai M."/>
            <person name="Futagami T."/>
            <person name="Toyoda A."/>
            <person name="Takaki Y."/>
            <person name="Nishi S."/>
            <person name="Hori S."/>
            <person name="Arai W."/>
            <person name="Tsubouchi T."/>
            <person name="Morono Y."/>
            <person name="Uchiyama I."/>
            <person name="Ito T."/>
            <person name="Fujiyama A."/>
            <person name="Inagaki F."/>
            <person name="Takami H."/>
        </authorList>
    </citation>
    <scope>NUCLEOTIDE SEQUENCE</scope>
    <source>
        <strain evidence="1">Expedition CK06-06</strain>
    </source>
</reference>